<dbReference type="Gene3D" id="3.10.180.10">
    <property type="entry name" value="2,3-Dihydroxybiphenyl 1,2-Dioxygenase, domain 1"/>
    <property type="match status" value="1"/>
</dbReference>
<evidence type="ECO:0000313" key="2">
    <source>
        <dbReference type="EMBL" id="CAB4619044.1"/>
    </source>
</evidence>
<accession>A0A6J6I6L9</accession>
<dbReference type="SUPFAM" id="SSF54593">
    <property type="entry name" value="Glyoxalase/Bleomycin resistance protein/Dihydroxybiphenyl dioxygenase"/>
    <property type="match status" value="1"/>
</dbReference>
<reference evidence="2" key="1">
    <citation type="submission" date="2020-05" db="EMBL/GenBank/DDBJ databases">
        <authorList>
            <person name="Chiriac C."/>
            <person name="Salcher M."/>
            <person name="Ghai R."/>
            <person name="Kavagutti S V."/>
        </authorList>
    </citation>
    <scope>NUCLEOTIDE SEQUENCE</scope>
</reference>
<evidence type="ECO:0000259" key="1">
    <source>
        <dbReference type="PROSITE" id="PS51819"/>
    </source>
</evidence>
<dbReference type="InterPro" id="IPR037523">
    <property type="entry name" value="VOC_core"/>
</dbReference>
<dbReference type="InterPro" id="IPR004360">
    <property type="entry name" value="Glyas_Fos-R_dOase_dom"/>
</dbReference>
<protein>
    <submittedName>
        <fullName evidence="2">Unannotated protein</fullName>
    </submittedName>
</protein>
<proteinExistence type="predicted"/>
<dbReference type="AlphaFoldDB" id="A0A6J6I6L9"/>
<name>A0A6J6I6L9_9ZZZZ</name>
<dbReference type="Pfam" id="PF00903">
    <property type="entry name" value="Glyoxalase"/>
    <property type="match status" value="1"/>
</dbReference>
<gene>
    <name evidence="2" type="ORF">UFOPK1874_00914</name>
</gene>
<organism evidence="2">
    <name type="scientific">freshwater metagenome</name>
    <dbReference type="NCBI Taxonomy" id="449393"/>
    <lineage>
        <taxon>unclassified sequences</taxon>
        <taxon>metagenomes</taxon>
        <taxon>ecological metagenomes</taxon>
    </lineage>
</organism>
<feature type="domain" description="VOC" evidence="1">
    <location>
        <begin position="6"/>
        <end position="123"/>
    </location>
</feature>
<dbReference type="PROSITE" id="PS51819">
    <property type="entry name" value="VOC"/>
    <property type="match status" value="1"/>
</dbReference>
<dbReference type="InterPro" id="IPR029068">
    <property type="entry name" value="Glyas_Bleomycin-R_OHBP_Dase"/>
</dbReference>
<sequence>MASPVKFAHVVLKTSQYTEMVAWWKDFLQGEARHENDFITFISYDDEHHRIAIANIPDLDDNNPKARGVEHFAFTYASLEDLFGQFERMKAKGVHPYWTINHGMTLSAYYRDPDGNQVETQVDSLSMEEADAFMAGPLFAANPIGINVDFDALVARYKAGATFAEVTDYATAGQ</sequence>
<dbReference type="EMBL" id="CAEZUX010000110">
    <property type="protein sequence ID" value="CAB4619044.1"/>
    <property type="molecule type" value="Genomic_DNA"/>
</dbReference>